<accession>A0A3P1SKY4</accession>
<dbReference type="EMBL" id="RQXV01000012">
    <property type="protein sequence ID" value="RRC97395.1"/>
    <property type="molecule type" value="Genomic_DNA"/>
</dbReference>
<dbReference type="RefSeq" id="WP_124927558.1">
    <property type="nucleotide sequence ID" value="NZ_BMOH01000009.1"/>
</dbReference>
<dbReference type="Proteomes" id="UP000267535">
    <property type="component" value="Unassembled WGS sequence"/>
</dbReference>
<organism evidence="2 3">
    <name type="scientific">Amphritea balenae</name>
    <dbReference type="NCBI Taxonomy" id="452629"/>
    <lineage>
        <taxon>Bacteria</taxon>
        <taxon>Pseudomonadati</taxon>
        <taxon>Pseudomonadota</taxon>
        <taxon>Gammaproteobacteria</taxon>
        <taxon>Oceanospirillales</taxon>
        <taxon>Oceanospirillaceae</taxon>
        <taxon>Amphritea</taxon>
    </lineage>
</organism>
<dbReference type="AlphaFoldDB" id="A0A3P1SKY4"/>
<name>A0A3P1SKY4_9GAMM</name>
<feature type="compositionally biased region" description="Acidic residues" evidence="1">
    <location>
        <begin position="76"/>
        <end position="89"/>
    </location>
</feature>
<feature type="region of interest" description="Disordered" evidence="1">
    <location>
        <begin position="60"/>
        <end position="89"/>
    </location>
</feature>
<sequence>MRWLFMALLLVNLLFFAWQMRPANEVVEQKLPDNIARIRLLGEVDSSLLLPRHKVSEAELVDGRADKPNSSAEIEAGSEIESEAESESESEVSQRWCQVISGVRQQSVAGEIRQRLKDAGFDAEIELKDVERTIAFELVLEKPGSPEQRQALLNKLAQLNLMQEPAMLNGNSAYIIGRYSSRAELNKARIALVGVLEPSLYQVVAKENHFEVWLELNDPDKTTNEIKRLAQYFPQEIKIEKKLCKGVASVGVRD</sequence>
<evidence type="ECO:0000313" key="3">
    <source>
        <dbReference type="Proteomes" id="UP000267535"/>
    </source>
</evidence>
<evidence type="ECO:0000256" key="1">
    <source>
        <dbReference type="SAM" id="MobiDB-lite"/>
    </source>
</evidence>
<gene>
    <name evidence="2" type="ORF">EHS89_17995</name>
</gene>
<keyword evidence="3" id="KW-1185">Reference proteome</keyword>
<evidence type="ECO:0008006" key="4">
    <source>
        <dbReference type="Google" id="ProtNLM"/>
    </source>
</evidence>
<proteinExistence type="predicted"/>
<comment type="caution">
    <text evidence="2">The sequence shown here is derived from an EMBL/GenBank/DDBJ whole genome shotgun (WGS) entry which is preliminary data.</text>
</comment>
<dbReference type="OrthoDB" id="6120292at2"/>
<evidence type="ECO:0000313" key="2">
    <source>
        <dbReference type="EMBL" id="RRC97395.1"/>
    </source>
</evidence>
<reference evidence="2 3" key="1">
    <citation type="submission" date="2018-11" db="EMBL/GenBank/DDBJ databases">
        <title>The draft genome sequence of Amphritea balenae JAMM 1525T.</title>
        <authorList>
            <person name="Fang Z."/>
            <person name="Zhang Y."/>
            <person name="Han X."/>
        </authorList>
    </citation>
    <scope>NUCLEOTIDE SEQUENCE [LARGE SCALE GENOMIC DNA]</scope>
    <source>
        <strain evidence="2 3">JAMM 1525</strain>
    </source>
</reference>
<protein>
    <recommendedName>
        <fullName evidence="4">SPOR domain-containing protein</fullName>
    </recommendedName>
</protein>